<feature type="region of interest" description="Disordered" evidence="1">
    <location>
        <begin position="129"/>
        <end position="151"/>
    </location>
</feature>
<dbReference type="GeneID" id="114250437"/>
<gene>
    <name evidence="3" type="primary">LOC114250437</name>
</gene>
<name>A0A6J2KEU2_BOMMA</name>
<dbReference type="KEGG" id="bman:114250437"/>
<reference evidence="3" key="1">
    <citation type="submission" date="2025-08" db="UniProtKB">
        <authorList>
            <consortium name="RefSeq"/>
        </authorList>
    </citation>
    <scope>IDENTIFICATION</scope>
    <source>
        <tissue evidence="3">Silk gland</tissue>
    </source>
</reference>
<keyword evidence="2" id="KW-1185">Reference proteome</keyword>
<feature type="compositionally biased region" description="Polar residues" evidence="1">
    <location>
        <begin position="129"/>
        <end position="139"/>
    </location>
</feature>
<feature type="compositionally biased region" description="Basic and acidic residues" evidence="1">
    <location>
        <begin position="375"/>
        <end position="385"/>
    </location>
</feature>
<feature type="compositionally biased region" description="Basic and acidic residues" evidence="1">
    <location>
        <begin position="265"/>
        <end position="286"/>
    </location>
</feature>
<protein>
    <submittedName>
        <fullName evidence="3">Uncharacterized protein LOC114250437</fullName>
    </submittedName>
</protein>
<feature type="compositionally biased region" description="Polar residues" evidence="1">
    <location>
        <begin position="191"/>
        <end position="214"/>
    </location>
</feature>
<feature type="compositionally biased region" description="Basic and acidic residues" evidence="1">
    <location>
        <begin position="327"/>
        <end position="344"/>
    </location>
</feature>
<feature type="compositionally biased region" description="Polar residues" evidence="1">
    <location>
        <begin position="55"/>
        <end position="67"/>
    </location>
</feature>
<dbReference type="Proteomes" id="UP000504629">
    <property type="component" value="Unplaced"/>
</dbReference>
<evidence type="ECO:0000313" key="3">
    <source>
        <dbReference type="RefSeq" id="XP_028040108.1"/>
    </source>
</evidence>
<sequence>MAAKSPTVSLKFREVIGVEQFSQRREVFDKPDVDYVPLPSPTTPLPSYREVEPIITSNHGKTTTNFKRNGPGYSSMRESKTDERTYDFRPRKYSDNFTSELNQSDDVDYRHSMTERTRRLSKMRKDFMSSNLHEPSTSPLYRGGARASMPTNSTSPIKYKIESPNLYKFPFAEPYLTPTPVRKVRVDLDSSETNGEQNDTPDTTENTCTNNHSPSKVDHQKIFEDLVKRYSPQRKPIDWTIPPTRPRVIGSVPKSTSSGAESVDSVEKTNVNDKSEKSGEDDVFDKSENNVEIVEIVTVTNGTIENKIEPNAVENGPQTLTNVANDDDSKISESELEEKNDRVPELSSLQRQTSHDRKPLEVIDLTIPKLIEKMTAEGEDLENHKKAPNKLKRKRSFLDKLLGRNKNK</sequence>
<feature type="region of interest" description="Disordered" evidence="1">
    <location>
        <begin position="375"/>
        <end position="408"/>
    </location>
</feature>
<accession>A0A6J2KEU2</accession>
<feature type="compositionally biased region" description="Basic and acidic residues" evidence="1">
    <location>
        <begin position="77"/>
        <end position="94"/>
    </location>
</feature>
<evidence type="ECO:0000313" key="2">
    <source>
        <dbReference type="Proteomes" id="UP000504629"/>
    </source>
</evidence>
<feature type="region of interest" description="Disordered" evidence="1">
    <location>
        <begin position="234"/>
        <end position="286"/>
    </location>
</feature>
<feature type="region of interest" description="Disordered" evidence="1">
    <location>
        <begin position="308"/>
        <end position="357"/>
    </location>
</feature>
<organism evidence="2 3">
    <name type="scientific">Bombyx mandarina</name>
    <name type="common">Wild silk moth</name>
    <name type="synonym">Wild silkworm</name>
    <dbReference type="NCBI Taxonomy" id="7092"/>
    <lineage>
        <taxon>Eukaryota</taxon>
        <taxon>Metazoa</taxon>
        <taxon>Ecdysozoa</taxon>
        <taxon>Arthropoda</taxon>
        <taxon>Hexapoda</taxon>
        <taxon>Insecta</taxon>
        <taxon>Pterygota</taxon>
        <taxon>Neoptera</taxon>
        <taxon>Endopterygota</taxon>
        <taxon>Lepidoptera</taxon>
        <taxon>Glossata</taxon>
        <taxon>Ditrysia</taxon>
        <taxon>Bombycoidea</taxon>
        <taxon>Bombycidae</taxon>
        <taxon>Bombycinae</taxon>
        <taxon>Bombyx</taxon>
    </lineage>
</organism>
<dbReference type="AlphaFoldDB" id="A0A6J2KEU2"/>
<dbReference type="OrthoDB" id="7294464at2759"/>
<feature type="region of interest" description="Disordered" evidence="1">
    <location>
        <begin position="35"/>
        <end position="99"/>
    </location>
</feature>
<feature type="compositionally biased region" description="Basic residues" evidence="1">
    <location>
        <begin position="386"/>
        <end position="395"/>
    </location>
</feature>
<feature type="region of interest" description="Disordered" evidence="1">
    <location>
        <begin position="187"/>
        <end position="216"/>
    </location>
</feature>
<evidence type="ECO:0000256" key="1">
    <source>
        <dbReference type="SAM" id="MobiDB-lite"/>
    </source>
</evidence>
<proteinExistence type="predicted"/>
<dbReference type="RefSeq" id="XP_028040108.1">
    <property type="nucleotide sequence ID" value="XM_028184307.1"/>
</dbReference>